<dbReference type="OrthoDB" id="7066475at2"/>
<protein>
    <submittedName>
        <fullName evidence="1">Uncharacterized protein</fullName>
    </submittedName>
</protein>
<dbReference type="Proteomes" id="UP000005012">
    <property type="component" value="Chromosome"/>
</dbReference>
<evidence type="ECO:0000313" key="1">
    <source>
        <dbReference type="EMBL" id="AFH91923.1"/>
    </source>
</evidence>
<reference evidence="1 2" key="1">
    <citation type="journal article" date="2012" name="J. Bacteriol.">
        <title>Complete Genome Sequence of Providencia stuartii Clinical Isolate MRSN 2154.</title>
        <authorList>
            <person name="Clifford R.J."/>
            <person name="Hang J."/>
            <person name="Riley M.C."/>
            <person name="Onmus-Leone F."/>
            <person name="Kuschner R.A."/>
            <person name="Lesho E.P."/>
            <person name="Waterman P.E."/>
        </authorList>
    </citation>
    <scope>NUCLEOTIDE SEQUENCE [LARGE SCALE GENOMIC DNA]</scope>
    <source>
        <strain evidence="1 2">MRSN 2154</strain>
    </source>
</reference>
<proteinExistence type="predicted"/>
<sequence>MILLTSTFSDYLTPDNEVDTPYYNKFIKQFSKMTVSCMVSQCNLMPEMFQEDKNILDKHIDTFIKDMPEAAEHIRKNYKMYCLAASVSPGEIQQEKEKRTFSSDYFRKEAEENKISCRELVIRTMNASAFLNYFFLLEESIKNIYLDINSSNEYLTAKNTIKKCLKGKIKHEDIVDEFNNELYKRSKFFLTFESLIELWKLLNLIRNRYVHNNNIYDDSAKSQFTKLVENIIKELEGDELLPTVNYFIDAMETFENQLKNSDSIIFNDTLENIIRNTSIFIMESLYICEKNKNYNLY</sequence>
<evidence type="ECO:0000313" key="2">
    <source>
        <dbReference type="Proteomes" id="UP000005012"/>
    </source>
</evidence>
<dbReference type="KEGG" id="psi:S70_00090"/>
<organism evidence="1 2">
    <name type="scientific">Providencia stuartii (strain MRSN 2154)</name>
    <dbReference type="NCBI Taxonomy" id="1157951"/>
    <lineage>
        <taxon>Bacteria</taxon>
        <taxon>Pseudomonadati</taxon>
        <taxon>Pseudomonadota</taxon>
        <taxon>Gammaproteobacteria</taxon>
        <taxon>Enterobacterales</taxon>
        <taxon>Morganellaceae</taxon>
        <taxon>Providencia</taxon>
    </lineage>
</organism>
<accession>A0A140NGF7</accession>
<reference evidence="2" key="2">
    <citation type="submission" date="2012-04" db="EMBL/GenBank/DDBJ databases">
        <title>Complete genome sequence of Providencia stuartii clinical isolate MRSN 2154.</title>
        <authorList>
            <person name="Clifford R.J."/>
            <person name="Hang J."/>
            <person name="Riley M.C."/>
            <person name="Onmus-Leone F."/>
            <person name="Kuschner R.A."/>
            <person name="Lesho E.P."/>
            <person name="Waterman P.E."/>
        </authorList>
    </citation>
    <scope>NUCLEOTIDE SEQUENCE [LARGE SCALE GENOMIC DNA]</scope>
    <source>
        <strain evidence="2">MRSN 2154</strain>
    </source>
</reference>
<dbReference type="PATRIC" id="fig|1157951.4.peg.19"/>
<dbReference type="EMBL" id="CP003488">
    <property type="protein sequence ID" value="AFH91923.1"/>
    <property type="molecule type" value="Genomic_DNA"/>
</dbReference>
<gene>
    <name evidence="1" type="ordered locus">S70_00090</name>
</gene>
<dbReference type="AlphaFoldDB" id="A0A140NGF7"/>
<name>A0A140NGF7_PROSM</name>
<dbReference type="HOGENOM" id="CLU_956008_0_0_6"/>
<dbReference type="RefSeq" id="WP_014655998.1">
    <property type="nucleotide sequence ID" value="NC_017731.1"/>
</dbReference>